<evidence type="ECO:0000256" key="13">
    <source>
        <dbReference type="RuleBase" id="RU003707"/>
    </source>
</evidence>
<organism evidence="16 17">
    <name type="scientific">Solimonas terrae</name>
    <dbReference type="NCBI Taxonomy" id="1396819"/>
    <lineage>
        <taxon>Bacteria</taxon>
        <taxon>Pseudomonadati</taxon>
        <taxon>Pseudomonadota</taxon>
        <taxon>Gammaproteobacteria</taxon>
        <taxon>Nevskiales</taxon>
        <taxon>Nevskiaceae</taxon>
        <taxon>Solimonas</taxon>
    </lineage>
</organism>
<comment type="catalytic activity">
    <reaction evidence="12">
        <text>a (3S)-3-hydroxyacyl-CoA + NAD(+) = a 3-oxoacyl-CoA + NADH + H(+)</text>
        <dbReference type="Rhea" id="RHEA:22432"/>
        <dbReference type="ChEBI" id="CHEBI:15378"/>
        <dbReference type="ChEBI" id="CHEBI:57318"/>
        <dbReference type="ChEBI" id="CHEBI:57540"/>
        <dbReference type="ChEBI" id="CHEBI:57945"/>
        <dbReference type="ChEBI" id="CHEBI:90726"/>
        <dbReference type="EC" id="1.1.1.35"/>
    </reaction>
</comment>
<reference evidence="16 17" key="1">
    <citation type="journal article" date="2014" name="Int. J. Syst. Evol. Microbiol.">
        <title>Solimonas terrae sp. nov., isolated from soil.</title>
        <authorList>
            <person name="Kim S.J."/>
            <person name="Moon J.Y."/>
            <person name="Weon H.Y."/>
            <person name="Ahn J.H."/>
            <person name="Chen W.M."/>
            <person name="Kwon S.W."/>
        </authorList>
    </citation>
    <scope>NUCLEOTIDE SEQUENCE [LARGE SCALE GENOMIC DNA]</scope>
    <source>
        <strain evidence="16 17">KIS83-12</strain>
    </source>
</reference>
<dbReference type="InterPro" id="IPR006176">
    <property type="entry name" value="3-OHacyl-CoA_DH_NAD-bd"/>
</dbReference>
<dbReference type="SUPFAM" id="SSF48179">
    <property type="entry name" value="6-phosphogluconate dehydrogenase C-terminal domain-like"/>
    <property type="match status" value="2"/>
</dbReference>
<evidence type="ECO:0000313" key="16">
    <source>
        <dbReference type="EMBL" id="NGY07050.1"/>
    </source>
</evidence>
<dbReference type="GO" id="GO:0070403">
    <property type="term" value="F:NAD+ binding"/>
    <property type="evidence" value="ECO:0007669"/>
    <property type="project" value="InterPro"/>
</dbReference>
<dbReference type="EMBL" id="JAAMOW010000015">
    <property type="protein sequence ID" value="NGY07050.1"/>
    <property type="molecule type" value="Genomic_DNA"/>
</dbReference>
<keyword evidence="6" id="KW-0442">Lipid degradation</keyword>
<dbReference type="PANTHER" id="PTHR43612:SF3">
    <property type="entry name" value="TRIFUNCTIONAL ENZYME SUBUNIT ALPHA, MITOCHONDRIAL"/>
    <property type="match status" value="1"/>
</dbReference>
<feature type="domain" description="3-hydroxyacyl-CoA dehydrogenase C-terminal" evidence="14">
    <location>
        <begin position="501"/>
        <end position="599"/>
    </location>
</feature>
<evidence type="ECO:0000256" key="11">
    <source>
        <dbReference type="ARBA" id="ARBA00023268"/>
    </source>
</evidence>
<comment type="caution">
    <text evidence="16">The sequence shown here is derived from an EMBL/GenBank/DDBJ whole genome shotgun (WGS) entry which is preliminary data.</text>
</comment>
<dbReference type="InterPro" id="IPR036291">
    <property type="entry name" value="NAD(P)-bd_dom_sf"/>
</dbReference>
<dbReference type="InterPro" id="IPR006108">
    <property type="entry name" value="3HC_DH_C"/>
</dbReference>
<evidence type="ECO:0000256" key="6">
    <source>
        <dbReference type="ARBA" id="ARBA00022963"/>
    </source>
</evidence>
<dbReference type="Proteomes" id="UP000472676">
    <property type="component" value="Unassembled WGS sequence"/>
</dbReference>
<proteinExistence type="inferred from homology"/>
<protein>
    <recommendedName>
        <fullName evidence="4">enoyl-CoA hydratase</fullName>
        <ecNumber evidence="4">4.2.1.17</ecNumber>
    </recommendedName>
</protein>
<feature type="domain" description="3-hydroxyacyl-CoA dehydrogenase NAD binding" evidence="15">
    <location>
        <begin position="320"/>
        <end position="498"/>
    </location>
</feature>
<dbReference type="CDD" id="cd06558">
    <property type="entry name" value="crotonase-like"/>
    <property type="match status" value="1"/>
</dbReference>
<evidence type="ECO:0000259" key="14">
    <source>
        <dbReference type="Pfam" id="PF00725"/>
    </source>
</evidence>
<keyword evidence="5" id="KW-0276">Fatty acid metabolism</keyword>
<comment type="similarity">
    <text evidence="13">Belongs to the enoyl-CoA hydratase/isomerase family.</text>
</comment>
<dbReference type="PROSITE" id="PS00166">
    <property type="entry name" value="ENOYL_COA_HYDRATASE"/>
    <property type="match status" value="1"/>
</dbReference>
<dbReference type="Pfam" id="PF02737">
    <property type="entry name" value="3HCDH_N"/>
    <property type="match status" value="1"/>
</dbReference>
<evidence type="ECO:0000256" key="8">
    <source>
        <dbReference type="ARBA" id="ARBA00023027"/>
    </source>
</evidence>
<evidence type="ECO:0000256" key="12">
    <source>
        <dbReference type="ARBA" id="ARBA00049556"/>
    </source>
</evidence>
<keyword evidence="8" id="KW-0520">NAD</keyword>
<evidence type="ECO:0000256" key="9">
    <source>
        <dbReference type="ARBA" id="ARBA00023098"/>
    </source>
</evidence>
<keyword evidence="7" id="KW-0560">Oxidoreductase</keyword>
<name>A0A6M2BXK7_9GAMM</name>
<evidence type="ECO:0000313" key="17">
    <source>
        <dbReference type="Proteomes" id="UP000472676"/>
    </source>
</evidence>
<dbReference type="InterPro" id="IPR001753">
    <property type="entry name" value="Enoyl-CoA_hydra/iso"/>
</dbReference>
<dbReference type="FunFam" id="3.40.50.720:FF:000009">
    <property type="entry name" value="Fatty oxidation complex, alpha subunit"/>
    <property type="match status" value="1"/>
</dbReference>
<comment type="similarity">
    <text evidence="2">In the central section; belongs to the 3-hydroxyacyl-CoA dehydrogenase family.</text>
</comment>
<evidence type="ECO:0000256" key="1">
    <source>
        <dbReference type="ARBA" id="ARBA00005005"/>
    </source>
</evidence>
<dbReference type="GO" id="GO:0004300">
    <property type="term" value="F:enoyl-CoA hydratase activity"/>
    <property type="evidence" value="ECO:0007669"/>
    <property type="project" value="UniProtKB-EC"/>
</dbReference>
<evidence type="ECO:0000256" key="4">
    <source>
        <dbReference type="ARBA" id="ARBA00012076"/>
    </source>
</evidence>
<dbReference type="Gene3D" id="3.40.50.720">
    <property type="entry name" value="NAD(P)-binding Rossmann-like Domain"/>
    <property type="match status" value="1"/>
</dbReference>
<evidence type="ECO:0000256" key="3">
    <source>
        <dbReference type="ARBA" id="ARBA00008750"/>
    </source>
</evidence>
<keyword evidence="9" id="KW-0443">Lipid metabolism</keyword>
<sequence length="721" mass="76620">MTNTIRFELSDDGIALLSIDVPDRPMNVLTPDLQAELAALVERVASSDSIKGAILTSGKVGGFVAGADLKDFVGAYDRGITAAQAAAISRDMSASLRRLESCGKPFVAAINGLALGGGLELCLACHYRVLVDDAKAVVGLPEVNVGLLPGAGGTQRLPRLIGIQAALPLLLQGRSVKPAEALKLGIVHELADADQLIARAYAWLRGTPSAEQPWDRKGYRVPGGAGPLAAHAGVSFTSGTALATGSTQGNYPAPLAILSCVFEGTQLAMDVGLRIESKYFGKLLSGPVARNLMRTLFVNKGAAEKLASRPSGIPKSRVGKLGILGAGMMGAGIAHVAAQVGMQVVLLDSTLELAQKGRDYSARLLARELKKGRTTGERIEAQLARIKATADYADLDACDLVVEAVFEQRDIKAAVTASAEAVLPASATFASNTSTLPITGLAKASKRPQQFIGLHFFSPVERMPLVEVIVGEQTSDETIAKALDFVGQLRKTPIIVHDSPGFFTSRVIMTYTHEGMRMLEDGVAPALIESAGRRAGFPVGPLALSDEVTMALMQSIIKQQEADALPEHHRSTTGRSVIFRMVDELKRAGRRYGGGFYDYPEQEPKRLWSGLAAAYPTSAEQADIDELSRRFLSIMALESARCFEEGVITNPADADLGSVLGIGYPTWTGGVLSYIDTVGVANFVEQCRRLAERCGPRFLPSTWLQERARAATNFHPTASTG</sequence>
<dbReference type="AlphaFoldDB" id="A0A6M2BXK7"/>
<accession>A0A6M2BXK7</accession>
<gene>
    <name evidence="16" type="ORF">G7Y85_19930</name>
</gene>
<evidence type="ECO:0000256" key="2">
    <source>
        <dbReference type="ARBA" id="ARBA00007005"/>
    </source>
</evidence>
<dbReference type="SUPFAM" id="SSF51735">
    <property type="entry name" value="NAD(P)-binding Rossmann-fold domains"/>
    <property type="match status" value="1"/>
</dbReference>
<dbReference type="GO" id="GO:0016509">
    <property type="term" value="F:long-chain (3S)-3-hydroxyacyl-CoA dehydrogenase (NAD+) activity"/>
    <property type="evidence" value="ECO:0007669"/>
    <property type="project" value="TreeGrafter"/>
</dbReference>
<keyword evidence="17" id="KW-1185">Reference proteome</keyword>
<dbReference type="EC" id="4.2.1.17" evidence="4"/>
<comment type="similarity">
    <text evidence="3">In the N-terminal section; belongs to the enoyl-CoA hydratase/isomerase family.</text>
</comment>
<dbReference type="Pfam" id="PF00725">
    <property type="entry name" value="3HCDH"/>
    <property type="match status" value="1"/>
</dbReference>
<comment type="pathway">
    <text evidence="1">Lipid metabolism; fatty acid beta-oxidation.</text>
</comment>
<dbReference type="UniPathway" id="UPA00659"/>
<dbReference type="SUPFAM" id="SSF52096">
    <property type="entry name" value="ClpP/crotonase"/>
    <property type="match status" value="1"/>
</dbReference>
<evidence type="ECO:0000256" key="5">
    <source>
        <dbReference type="ARBA" id="ARBA00022832"/>
    </source>
</evidence>
<evidence type="ECO:0000259" key="15">
    <source>
        <dbReference type="Pfam" id="PF02737"/>
    </source>
</evidence>
<dbReference type="PANTHER" id="PTHR43612">
    <property type="entry name" value="TRIFUNCTIONAL ENZYME SUBUNIT ALPHA"/>
    <property type="match status" value="1"/>
</dbReference>
<dbReference type="InterPro" id="IPR008927">
    <property type="entry name" value="6-PGluconate_DH-like_C_sf"/>
</dbReference>
<dbReference type="InterPro" id="IPR029045">
    <property type="entry name" value="ClpP/crotonase-like_dom_sf"/>
</dbReference>
<dbReference type="InterPro" id="IPR018376">
    <property type="entry name" value="Enoyl-CoA_hyd/isom_CS"/>
</dbReference>
<evidence type="ECO:0000256" key="10">
    <source>
        <dbReference type="ARBA" id="ARBA00023239"/>
    </source>
</evidence>
<dbReference type="Pfam" id="PF00378">
    <property type="entry name" value="ECH_1"/>
    <property type="match status" value="1"/>
</dbReference>
<dbReference type="GO" id="GO:0006635">
    <property type="term" value="P:fatty acid beta-oxidation"/>
    <property type="evidence" value="ECO:0007669"/>
    <property type="project" value="UniProtKB-UniPathway"/>
</dbReference>
<dbReference type="Gene3D" id="3.90.226.10">
    <property type="entry name" value="2-enoyl-CoA Hydratase, Chain A, domain 1"/>
    <property type="match status" value="1"/>
</dbReference>
<dbReference type="RefSeq" id="WP_166261761.1">
    <property type="nucleotide sequence ID" value="NZ_JAAMOW010000015.1"/>
</dbReference>
<keyword evidence="11" id="KW-0511">Multifunctional enzyme</keyword>
<dbReference type="Gene3D" id="1.10.1040.50">
    <property type="match status" value="1"/>
</dbReference>
<dbReference type="InterPro" id="IPR050136">
    <property type="entry name" value="FA_oxidation_alpha_subunit"/>
</dbReference>
<keyword evidence="10" id="KW-0456">Lyase</keyword>
<evidence type="ECO:0000256" key="7">
    <source>
        <dbReference type="ARBA" id="ARBA00023002"/>
    </source>
</evidence>